<dbReference type="Gene3D" id="2.130.10.10">
    <property type="entry name" value="YVTN repeat-like/Quinoprotein amine dehydrogenase"/>
    <property type="match status" value="2"/>
</dbReference>
<dbReference type="InterPro" id="IPR056252">
    <property type="entry name" value="Alfy-like_Arm-like"/>
</dbReference>
<keyword evidence="1 3" id="KW-0853">WD repeat</keyword>
<reference evidence="7" key="2">
    <citation type="submission" date="2025-09" db="UniProtKB">
        <authorList>
            <consortium name="Ensembl"/>
        </authorList>
    </citation>
    <scope>IDENTIFICATION</scope>
</reference>
<dbReference type="Gene3D" id="1.10.1540.10">
    <property type="entry name" value="BEACH domain"/>
    <property type="match status" value="1"/>
</dbReference>
<dbReference type="GeneTree" id="ENSGT00940000155684"/>
<dbReference type="InterPro" id="IPR036322">
    <property type="entry name" value="WD40_repeat_dom_sf"/>
</dbReference>
<dbReference type="SUPFAM" id="SSF48371">
    <property type="entry name" value="ARM repeat"/>
    <property type="match status" value="1"/>
</dbReference>
<evidence type="ECO:0000256" key="4">
    <source>
        <dbReference type="SAM" id="MobiDB-lite"/>
    </source>
</evidence>
<feature type="region of interest" description="Disordered" evidence="4">
    <location>
        <begin position="1"/>
        <end position="39"/>
    </location>
</feature>
<dbReference type="Pfam" id="PF02138">
    <property type="entry name" value="Beach"/>
    <property type="match status" value="1"/>
</dbReference>
<proteinExistence type="predicted"/>
<dbReference type="Gene3D" id="2.30.29.30">
    <property type="entry name" value="Pleckstrin-homology domain (PH domain)/Phosphotyrosine-binding domain (PTB)"/>
    <property type="match status" value="1"/>
</dbReference>
<name>A0A8B9I707_9AVES</name>
<dbReference type="InterPro" id="IPR015943">
    <property type="entry name" value="WD40/YVTN_repeat-like_dom_sf"/>
</dbReference>
<feature type="domain" description="BEACH-type PH" evidence="6">
    <location>
        <begin position="2223"/>
        <end position="2348"/>
    </location>
</feature>
<dbReference type="Proteomes" id="UP000694426">
    <property type="component" value="Unplaced"/>
</dbReference>
<dbReference type="Pfam" id="PF00400">
    <property type="entry name" value="WD40"/>
    <property type="match status" value="1"/>
</dbReference>
<keyword evidence="2" id="KW-0677">Repeat</keyword>
<gene>
    <name evidence="7" type="primary">WDFY4</name>
</gene>
<evidence type="ECO:0000259" key="6">
    <source>
        <dbReference type="PROSITE" id="PS51783"/>
    </source>
</evidence>
<evidence type="ECO:0000259" key="5">
    <source>
        <dbReference type="PROSITE" id="PS50197"/>
    </source>
</evidence>
<dbReference type="Pfam" id="PF14844">
    <property type="entry name" value="PH_BEACH"/>
    <property type="match status" value="1"/>
</dbReference>
<feature type="repeat" description="WD" evidence="3">
    <location>
        <begin position="2785"/>
        <end position="2826"/>
    </location>
</feature>
<dbReference type="PROSITE" id="PS51783">
    <property type="entry name" value="PH_BEACH"/>
    <property type="match status" value="1"/>
</dbReference>
<dbReference type="SUPFAM" id="SSF81837">
    <property type="entry name" value="BEACH domain"/>
    <property type="match status" value="1"/>
</dbReference>
<dbReference type="InterPro" id="IPR019775">
    <property type="entry name" value="WD40_repeat_CS"/>
</dbReference>
<dbReference type="PANTHER" id="PTHR46108">
    <property type="entry name" value="BLUE CHEESE"/>
    <property type="match status" value="1"/>
</dbReference>
<evidence type="ECO:0000313" key="8">
    <source>
        <dbReference type="Proteomes" id="UP000694426"/>
    </source>
</evidence>
<dbReference type="Pfam" id="PF15787">
    <property type="entry name" value="DUF4704"/>
    <property type="match status" value="1"/>
</dbReference>
<dbReference type="InterPro" id="IPR001680">
    <property type="entry name" value="WD40_rpt"/>
</dbReference>
<keyword evidence="8" id="KW-1185">Reference proteome</keyword>
<dbReference type="GO" id="GO:0019882">
    <property type="term" value="P:antigen processing and presentation"/>
    <property type="evidence" value="ECO:0007669"/>
    <property type="project" value="TreeGrafter"/>
</dbReference>
<dbReference type="SUPFAM" id="SSF50729">
    <property type="entry name" value="PH domain-like"/>
    <property type="match status" value="1"/>
</dbReference>
<dbReference type="CDD" id="cd06071">
    <property type="entry name" value="Beach"/>
    <property type="match status" value="1"/>
</dbReference>
<dbReference type="Ensembl" id="ENSABRT00000020162.1">
    <property type="protein sequence ID" value="ENSABRP00000014149.1"/>
    <property type="gene ID" value="ENSABRG00000012272.1"/>
</dbReference>
<organism evidence="7 8">
    <name type="scientific">Anser brachyrhynchus</name>
    <name type="common">Pink-footed goose</name>
    <dbReference type="NCBI Taxonomy" id="132585"/>
    <lineage>
        <taxon>Eukaryota</taxon>
        <taxon>Metazoa</taxon>
        <taxon>Chordata</taxon>
        <taxon>Craniata</taxon>
        <taxon>Vertebrata</taxon>
        <taxon>Euteleostomi</taxon>
        <taxon>Archelosauria</taxon>
        <taxon>Archosauria</taxon>
        <taxon>Dinosauria</taxon>
        <taxon>Saurischia</taxon>
        <taxon>Theropoda</taxon>
        <taxon>Coelurosauria</taxon>
        <taxon>Aves</taxon>
        <taxon>Neognathae</taxon>
        <taxon>Galloanserae</taxon>
        <taxon>Anseriformes</taxon>
        <taxon>Anatidae</taxon>
        <taxon>Anserinae</taxon>
        <taxon>Anser</taxon>
    </lineage>
</organism>
<dbReference type="InterPro" id="IPR036372">
    <property type="entry name" value="BEACH_dom_sf"/>
</dbReference>
<dbReference type="PANTHER" id="PTHR46108:SF3">
    <property type="entry name" value="WD REPEAT- AND FYVE DOMAIN-CONTAINING PROTEIN 4"/>
    <property type="match status" value="1"/>
</dbReference>
<reference evidence="7" key="1">
    <citation type="submission" date="2025-08" db="UniProtKB">
        <authorList>
            <consortium name="Ensembl"/>
        </authorList>
    </citation>
    <scope>IDENTIFICATION</scope>
</reference>
<dbReference type="Pfam" id="PF23295">
    <property type="entry name" value="Arm_4"/>
    <property type="match status" value="1"/>
</dbReference>
<evidence type="ECO:0000313" key="7">
    <source>
        <dbReference type="Ensembl" id="ENSABRP00000014149.1"/>
    </source>
</evidence>
<dbReference type="PROSITE" id="PS50197">
    <property type="entry name" value="BEACH"/>
    <property type="match status" value="1"/>
</dbReference>
<dbReference type="CDD" id="cd01201">
    <property type="entry name" value="PH_BEACH"/>
    <property type="match status" value="1"/>
</dbReference>
<dbReference type="InterPro" id="IPR023362">
    <property type="entry name" value="PH-BEACH_dom"/>
</dbReference>
<dbReference type="InterPro" id="IPR013320">
    <property type="entry name" value="ConA-like_dom_sf"/>
</dbReference>
<evidence type="ECO:0000256" key="3">
    <source>
        <dbReference type="PROSITE-ProRule" id="PRU00221"/>
    </source>
</evidence>
<dbReference type="InterPro" id="IPR000409">
    <property type="entry name" value="BEACH_dom"/>
</dbReference>
<dbReference type="InterPro" id="IPR031570">
    <property type="entry name" value="NBEA/BDCP_DUF4704"/>
</dbReference>
<dbReference type="InterPro" id="IPR011993">
    <property type="entry name" value="PH-like_dom_sf"/>
</dbReference>
<dbReference type="SMART" id="SM00320">
    <property type="entry name" value="WD40"/>
    <property type="match status" value="4"/>
</dbReference>
<evidence type="ECO:0000256" key="2">
    <source>
        <dbReference type="ARBA" id="ARBA00022737"/>
    </source>
</evidence>
<dbReference type="PROSITE" id="PS00678">
    <property type="entry name" value="WD_REPEATS_1"/>
    <property type="match status" value="1"/>
</dbReference>
<feature type="region of interest" description="Disordered" evidence="4">
    <location>
        <begin position="1866"/>
        <end position="1885"/>
    </location>
</feature>
<dbReference type="SUPFAM" id="SSF50978">
    <property type="entry name" value="WD40 repeat-like"/>
    <property type="match status" value="1"/>
</dbReference>
<dbReference type="PROSITE" id="PS50082">
    <property type="entry name" value="WD_REPEATS_2"/>
    <property type="match status" value="1"/>
</dbReference>
<sequence>MGQLEDSPGKAGQQEQSPGDVDKAEALGQPAHSKDELPHSHTLQWETLGRQFVEYEQVAPFLIPEEQQRRLMDFLPLFLKAWEESAGVIVFPNIQLLASEVSKLLTKEIKKNLNGKPAEEARLALEQLLQQKGEVEDGCLLLKSVYLLSQTDVRTLWNIIGSGLPAALMQCLYLFFTFPLKKTSDDGETSENKTQTQEMLVKIMLNMYREEQGVEELLAADKLQSLIIATASLWDQCNRSWKVPTGRVLRTISKAQTRNSILYLQAVDCIKIAIQNLFKLADTLPACDACEAVSIILCFVKDSYPISSVLLTEFENNDGYQLLLKVLLRCEGLQQNEGDPYLNEILDMLTCLTTCGKTELKVSGNIVHPQLPHFDFERTRSSGMTVKNLQAFQVLQSIFQKSNDQHLCGRILGAIGTIWAWNMVNFFLLEWTLQPINKFTDIIHFKPHPVQVQFFRLVESIVLDLSYIPHEILKKVQYLIKENVVPICTLTALRCLLSMTKKDPLFSDIFRDSGLLGLLLALLRKQAKILRKSGTTSVIRDDCTEKELNAVMLKMVAALTLGSVRNTVVLKDYGMVPYIKIFLDDECYRSATLSILEQLSVINYEEYMSIVIGALCSSTQGELNLKLDLLKSLLRILESPKSHSAFRTCSGFNGLLSLLSDMEGALQDPPSGLWAAVGQNRIMELVFYTLQGITAALHLDPVNSDFFQRNSLFEKMAEDLGSLGCFWTQREWQNPLSLEKKRTFAEFLDAAFCSSEPFPAWLKNCIWILNFLDHMVKGTLHLEINKLPASAYRWETRDCVIVHPGAVCVMVRLLPKLYKEGHSQLSQEIQCAVADHIQSLVKSEKSRQVMCGSGLLSTIIASCQDAFRNESHPLHLPLTRVFEKLASQSIEPDVLRQFLWLGRPSSIPSSADTDLFLHYVDLVGSKGITIDNKTALQTVVPLSTSPWLSKGSALALQTAMSLISMTSPRNFQLCSTSLAPSFVEFDMSMEGYGCLFLPTLATVMGPGAEQSVSGGIGMGTRMFPPSSGLTLSCWFLVSKFGVVHNSHPVRFLTVVRHMARTEQEFVCFAISFSPQDHSLVISTEEVEFQPLDIMEPEGEVLNPSLFPGQVQFGCGKMLVTGQWHHLTVTVAKEAKKSCIVSAYINGQTLGSAKMRYLQPLPGSYISMESSSFVDVYGYIATPRVWKQKSSLTWRLGPTYLFEEAISVETMEVINKLGPRYCSNFQAVQLQGIIISPGEALHNPTLLVAEEKICFGINAMCSSFTTIQDIKNSCNEVDGRLVAKEIGINSRDSSTPIFLAKNIAGHLSGSSRTIGSVAVGQYGVRVFKSSPAATSLNFIGGPSILLGLIAMACDDHTMYAAVKVLNSILNSSPMSEKLMRHMGGYQLLAYLLKRKTQLLNNRILQLMFSLVGTAELGFESSVIKNFSAFQYILCNFELWMKAPENLDLVLFSHLAEILQSSRDGCRNAEVAYQVQMVPKLIFLFNDPEISDSRITVACTILSHQLQGYFNTRDVLRVALFLVYTLKPSSVDENQLCLEGVAETPSEGEELPLVCVAQQETFLALGSDWFLLFTQSYLHSSTVALGMKLLLCFLHNRSLLNKFKEGMVAGRWLENSSTGLNILMDNLKTHPPVTENGPFLIFGFSVLQKCLTDHVHIPEIYLLVARLFLATPHCEPPETGDLDSMLQWILQHHITENVLKTGLCAEAAALLLEMVRVTVDKVTSWEINYPGNVIQFLCLVYHSYTQDPVWHCPDFLKTLAMVAFHSGAPKVCSEGLLSPEGPAIAEGKGCVDSSSLPLLPHPAKKQVWDFIGILLMDSLLNIPANKQGHPLELLLEASPEDATSEQKRDFQTKVLLSAMDVFHVISQGEGKTRPRGSSDPRGTSESTASVSVMNVAYFAQKLIEKLSSRMFAADPKQILLFTAKQIVGVLEGTVSQKEVFLNTLYSCLNRAILYCLSRPQQSLPEKFNVLNTLNVLQEQWDIIFATYNSSNNFVVCLMHCLCQLNSCSYPEGFGVDAKPRLASHHQIFLAPSEEEKGLCSLVEILRTVEIIWKQLISQRRQALEDIYKMDLSVKGSDRERDMKITEITPLWEEMMTKAWQNFLASEKRILQNKGGPGSSQSKHNSWSESLSSAIRLMPGRNTKEMTYKSEGFVSCMEQYRRTGQELYASLLLLDYPENQLTLNGAEREMDEKRSDCNQLTFFPALHESFHSEDFLELCVERQVILQEFAECEKVAKMIVQGHTALEGVLLFGKEHFYICECFVLSPLEEVYCTRHCLSSISDPFIFNLCHKDHAVGDQVCSRYLYHDIKEIRLMRFLLQEIALEIFFKNGYSRFLVFHDNDRNKIFKRFCSFQPALKSNGEILMSVSFPWQKREISNFDYLMYLNTLAGRSYNDYMQYPVFPWVLADYHSQTLNLSNPHTFRDLSKPMGAQTTERKQKFIQRYNEVEKSEGDLSAQCHYCTHYSSAIIVASYLVRLEPFTQTFCSLQGGSFDVADRMFHSVKSTWESASRDNMSDVRELIPEFFYLPEFLTNANHFELGCMQDGTVLGDVQLPPWADGDPHKFILLHRQALESDYVSAHLHRWIDLIFGHKQHGSAAVEAVNTYHPYFYGDKMDLNNIKDPLIKSTILGFISNFGQIPKQLFTKPHPSRNAQGKSSSGREALWGMPAPPQKLNMFSVLSDYPKGAIGHIVHTEKGILAVEKNKVLIPPLWNKTFCWGFEDFTCCFGNYGSEKNMTTFECMADWGKCLCAVCPSATTIITSGTSSVVCVWELSLVKDKVKHLNLRQALYGHSQAVTCLAVSVTYSIIVSGSDDRTCIIWDLNQLTYITQLPAHGASLCSGDIASCAGSYLCLWTVNGQPLVSINTTCSPESRITCCCFAEVMDWDTRSVVITGSTDGVVRVVILEMPNQMPILPFCGKHLVLCRELNPSLALTGKPSKNSPAVTALAMSRNSSKLLVGDDWGRICCWCVDG</sequence>
<accession>A0A8B9I707</accession>
<protein>
    <submittedName>
        <fullName evidence="7">WDFY family member 4</fullName>
    </submittedName>
</protein>
<dbReference type="InterPro" id="IPR016024">
    <property type="entry name" value="ARM-type_fold"/>
</dbReference>
<dbReference type="SUPFAM" id="SSF49899">
    <property type="entry name" value="Concanavalin A-like lectins/glucanases"/>
    <property type="match status" value="1"/>
</dbReference>
<dbReference type="FunFam" id="1.10.1540.10:FF:000002">
    <property type="entry name" value="WD repeat and FYVE domain containing 3"/>
    <property type="match status" value="1"/>
</dbReference>
<dbReference type="InterPro" id="IPR051944">
    <property type="entry name" value="BEACH_domain_protein"/>
</dbReference>
<dbReference type="PROSITE" id="PS50294">
    <property type="entry name" value="WD_REPEATS_REGION"/>
    <property type="match status" value="1"/>
</dbReference>
<feature type="domain" description="BEACH" evidence="5">
    <location>
        <begin position="2353"/>
        <end position="2647"/>
    </location>
</feature>
<evidence type="ECO:0000256" key="1">
    <source>
        <dbReference type="ARBA" id="ARBA00022574"/>
    </source>
</evidence>
<dbReference type="SMART" id="SM01026">
    <property type="entry name" value="Beach"/>
    <property type="match status" value="1"/>
</dbReference>